<dbReference type="InterPro" id="IPR017872">
    <property type="entry name" value="Pyrmidine_PPase_CS"/>
</dbReference>
<comment type="similarity">
    <text evidence="4">Belongs to the thymidine/pyrimidine-nucleoside phosphorylase family.</text>
</comment>
<dbReference type="InterPro" id="IPR017459">
    <property type="entry name" value="Glycosyl_Trfase_fam3_N_dom"/>
</dbReference>
<dbReference type="PROSITE" id="PS00647">
    <property type="entry name" value="THYMID_PHOSPHORYLASE"/>
    <property type="match status" value="1"/>
</dbReference>
<comment type="subunit">
    <text evidence="5">Homodimer.</text>
</comment>
<dbReference type="PANTHER" id="PTHR10515">
    <property type="entry name" value="THYMIDINE PHOSPHORYLASE"/>
    <property type="match status" value="1"/>
</dbReference>
<dbReference type="InterPro" id="IPR036320">
    <property type="entry name" value="Glycosyl_Trfase_fam3_N_dom_sf"/>
</dbReference>
<dbReference type="Gene3D" id="1.20.970.10">
    <property type="entry name" value="Transferase, Pyrimidine Nucleoside Phosphorylase, Chain C"/>
    <property type="match status" value="1"/>
</dbReference>
<feature type="domain" description="Pyrimidine nucleoside phosphorylase C-terminal" evidence="12">
    <location>
        <begin position="342"/>
        <end position="415"/>
    </location>
</feature>
<dbReference type="PIRSF" id="PIRSF000478">
    <property type="entry name" value="TP_PyNP"/>
    <property type="match status" value="1"/>
</dbReference>
<dbReference type="GO" id="GO:0005829">
    <property type="term" value="C:cytosol"/>
    <property type="evidence" value="ECO:0007669"/>
    <property type="project" value="TreeGrafter"/>
</dbReference>
<dbReference type="SUPFAM" id="SSF52418">
    <property type="entry name" value="Nucleoside phosphorylase/phosphoribosyltransferase catalytic domain"/>
    <property type="match status" value="1"/>
</dbReference>
<dbReference type="InterPro" id="IPR013102">
    <property type="entry name" value="PYNP_C"/>
</dbReference>
<dbReference type="InterPro" id="IPR036566">
    <property type="entry name" value="PYNP-like_C_sf"/>
</dbReference>
<keyword evidence="9" id="KW-0808">Transferase</keyword>
<dbReference type="PANTHER" id="PTHR10515:SF0">
    <property type="entry name" value="THYMIDINE PHOSPHORYLASE"/>
    <property type="match status" value="1"/>
</dbReference>
<dbReference type="InterPro" id="IPR018090">
    <property type="entry name" value="Pyrmidine_PPas_bac/euk"/>
</dbReference>
<dbReference type="AlphaFoldDB" id="A0A2W7N6W4"/>
<evidence type="ECO:0000256" key="4">
    <source>
        <dbReference type="ARBA" id="ARBA00006915"/>
    </source>
</evidence>
<evidence type="ECO:0000256" key="1">
    <source>
        <dbReference type="ARBA" id="ARBA00001066"/>
    </source>
</evidence>
<dbReference type="GO" id="GO:0009032">
    <property type="term" value="F:thymidine phosphorylase activity"/>
    <property type="evidence" value="ECO:0007669"/>
    <property type="project" value="TreeGrafter"/>
</dbReference>
<evidence type="ECO:0000313" key="13">
    <source>
        <dbReference type="EMBL" id="PZX07753.1"/>
    </source>
</evidence>
<accession>A0A2W7N6W4</accession>
<organism evidence="13 14">
    <name type="scientific">Psychrobacillus insolitus</name>
    <dbReference type="NCBI Taxonomy" id="1461"/>
    <lineage>
        <taxon>Bacteria</taxon>
        <taxon>Bacillati</taxon>
        <taxon>Bacillota</taxon>
        <taxon>Bacilli</taxon>
        <taxon>Bacillales</taxon>
        <taxon>Bacillaceae</taxon>
        <taxon>Psychrobacillus</taxon>
    </lineage>
</organism>
<dbReference type="NCBIfam" id="TIGR02644">
    <property type="entry name" value="Y_phosphoryl"/>
    <property type="match status" value="1"/>
</dbReference>
<comment type="caution">
    <text evidence="13">The sequence shown here is derived from an EMBL/GenBank/DDBJ whole genome shotgun (WGS) entry which is preliminary data.</text>
</comment>
<dbReference type="NCBIfam" id="NF004490">
    <property type="entry name" value="PRK05820.1"/>
    <property type="match status" value="1"/>
</dbReference>
<comment type="catalytic activity">
    <reaction evidence="11">
        <text>thymidine + phosphate = 2-deoxy-alpha-D-ribose 1-phosphate + thymine</text>
        <dbReference type="Rhea" id="RHEA:16037"/>
        <dbReference type="ChEBI" id="CHEBI:17748"/>
        <dbReference type="ChEBI" id="CHEBI:17821"/>
        <dbReference type="ChEBI" id="CHEBI:43474"/>
        <dbReference type="ChEBI" id="CHEBI:57259"/>
        <dbReference type="EC" id="2.4.2.2"/>
    </reaction>
</comment>
<dbReference type="SMART" id="SM00941">
    <property type="entry name" value="PYNP_C"/>
    <property type="match status" value="1"/>
</dbReference>
<dbReference type="InterPro" id="IPR035902">
    <property type="entry name" value="Nuc_phospho_transferase"/>
</dbReference>
<dbReference type="EMBL" id="QKZI01000001">
    <property type="protein sequence ID" value="PZX07753.1"/>
    <property type="molecule type" value="Genomic_DNA"/>
</dbReference>
<evidence type="ECO:0000256" key="10">
    <source>
        <dbReference type="ARBA" id="ARBA00048453"/>
    </source>
</evidence>
<sequence length="429" mass="46491">MNMLELIDKKKRNNALTEEEIHFMITKYTKDEIPDYQMSSMLMAILINGMNDHETSWLTKAMVDSGDVIDLSSIEGFKVDKHSTGGIGDKVSLLVAPILASLNIPVAKMSGRGLGITGGTVDKLESINGFHVELTTNEFIQQVNEHKIAIVGQSGNLTPADKKLYALRDVTGTVDSIPLIASSIMSKKIASGANGIVLDVKCGKGAFMKDLEHATELATTMISIGENLGRKVAVVITDMNQPLGHNIGNKLEVAEAQEFLSNYKDSERGLFEVTVAISSKMYQLATGVSDEVAEQKIMETLSTGAALDKFKEFITAQGGDATDIYQQNTKHEIVVKALNDGYINSIDAEMIGKASLLIGAGRLTKTDVLDFNAGVKLIKLTGQSVKKGETIAILYSNKDEVEASIQLIEDAYIYTVKEPVKNNSILKVI</sequence>
<dbReference type="GO" id="GO:0004645">
    <property type="term" value="F:1,4-alpha-oligoglucan phosphorylase activity"/>
    <property type="evidence" value="ECO:0007669"/>
    <property type="project" value="InterPro"/>
</dbReference>
<gene>
    <name evidence="13" type="ORF">C7437_101875</name>
</gene>
<comment type="cofactor">
    <cofactor evidence="2">
        <name>K(+)</name>
        <dbReference type="ChEBI" id="CHEBI:29103"/>
    </cofactor>
</comment>
<comment type="catalytic activity">
    <reaction evidence="1">
        <text>2'-deoxyuridine + phosphate = 2-deoxy-alpha-D-ribose 1-phosphate + uracil</text>
        <dbReference type="Rhea" id="RHEA:22824"/>
        <dbReference type="ChEBI" id="CHEBI:16450"/>
        <dbReference type="ChEBI" id="CHEBI:17568"/>
        <dbReference type="ChEBI" id="CHEBI:43474"/>
        <dbReference type="ChEBI" id="CHEBI:57259"/>
        <dbReference type="EC" id="2.4.2.2"/>
    </reaction>
</comment>
<keyword evidence="8" id="KW-0328">Glycosyltransferase</keyword>
<dbReference type="Gene3D" id="3.90.1170.30">
    <property type="entry name" value="Pyrimidine nucleoside phosphorylase-like, C-terminal domain"/>
    <property type="match status" value="1"/>
</dbReference>
<evidence type="ECO:0000256" key="9">
    <source>
        <dbReference type="ARBA" id="ARBA00022679"/>
    </source>
</evidence>
<dbReference type="Gene3D" id="3.40.1030.10">
    <property type="entry name" value="Nucleoside phosphorylase/phosphoribosyltransferase catalytic domain"/>
    <property type="match status" value="1"/>
</dbReference>
<evidence type="ECO:0000256" key="5">
    <source>
        <dbReference type="ARBA" id="ARBA00011738"/>
    </source>
</evidence>
<protein>
    <recommendedName>
        <fullName evidence="7">Pyrimidine-nucleoside phosphorylase</fullName>
        <ecNumber evidence="6">2.4.2.2</ecNumber>
    </recommendedName>
</protein>
<dbReference type="Pfam" id="PF00591">
    <property type="entry name" value="Glycos_transf_3"/>
    <property type="match status" value="1"/>
</dbReference>
<dbReference type="Pfam" id="PF07831">
    <property type="entry name" value="PYNP_C"/>
    <property type="match status" value="1"/>
</dbReference>
<evidence type="ECO:0000256" key="3">
    <source>
        <dbReference type="ARBA" id="ARBA00003877"/>
    </source>
</evidence>
<evidence type="ECO:0000256" key="7">
    <source>
        <dbReference type="ARBA" id="ARBA00014680"/>
    </source>
</evidence>
<dbReference type="Proteomes" id="UP000248646">
    <property type="component" value="Unassembled WGS sequence"/>
</dbReference>
<dbReference type="InterPro" id="IPR000312">
    <property type="entry name" value="Glycosyl_Trfase_fam3"/>
</dbReference>
<proteinExistence type="inferred from homology"/>
<evidence type="ECO:0000256" key="11">
    <source>
        <dbReference type="ARBA" id="ARBA00048525"/>
    </source>
</evidence>
<dbReference type="FunFam" id="3.40.1030.10:FF:000003">
    <property type="entry name" value="Pyrimidine-nucleoside phosphorylase"/>
    <property type="match status" value="1"/>
</dbReference>
<dbReference type="GO" id="GO:0006206">
    <property type="term" value="P:pyrimidine nucleobase metabolic process"/>
    <property type="evidence" value="ECO:0007669"/>
    <property type="project" value="InterPro"/>
</dbReference>
<dbReference type="RefSeq" id="WP_111438376.1">
    <property type="nucleotide sequence ID" value="NZ_QKZI01000001.1"/>
</dbReference>
<evidence type="ECO:0000256" key="8">
    <source>
        <dbReference type="ARBA" id="ARBA00022676"/>
    </source>
</evidence>
<evidence type="ECO:0000313" key="14">
    <source>
        <dbReference type="Proteomes" id="UP000248646"/>
    </source>
</evidence>
<comment type="function">
    <text evidence="3">Catalyzes phosphorolysis of the pyrimidine nucleosides uridine, thymidine and 2'-deoxyuridine with the formation of the corresponding pyrimidine base and ribose-1-phosphate.</text>
</comment>
<dbReference type="EC" id="2.4.2.2" evidence="6"/>
<dbReference type="GO" id="GO:0006213">
    <property type="term" value="P:pyrimidine nucleoside metabolic process"/>
    <property type="evidence" value="ECO:0007669"/>
    <property type="project" value="InterPro"/>
</dbReference>
<evidence type="ECO:0000256" key="2">
    <source>
        <dbReference type="ARBA" id="ARBA00001958"/>
    </source>
</evidence>
<evidence type="ECO:0000259" key="12">
    <source>
        <dbReference type="SMART" id="SM00941"/>
    </source>
</evidence>
<reference evidence="13 14" key="1">
    <citation type="submission" date="2018-06" db="EMBL/GenBank/DDBJ databases">
        <title>Genomic Encyclopedia of Type Strains, Phase IV (KMG-IV): sequencing the most valuable type-strain genomes for metagenomic binning, comparative biology and taxonomic classification.</title>
        <authorList>
            <person name="Goeker M."/>
        </authorList>
    </citation>
    <scope>NUCLEOTIDE SEQUENCE [LARGE SCALE GENOMIC DNA]</scope>
    <source>
        <strain evidence="13 14">DSM 5</strain>
    </source>
</reference>
<comment type="catalytic activity">
    <reaction evidence="10">
        <text>uridine + phosphate = alpha-D-ribose 1-phosphate + uracil</text>
        <dbReference type="Rhea" id="RHEA:24388"/>
        <dbReference type="ChEBI" id="CHEBI:16704"/>
        <dbReference type="ChEBI" id="CHEBI:17568"/>
        <dbReference type="ChEBI" id="CHEBI:43474"/>
        <dbReference type="ChEBI" id="CHEBI:57720"/>
        <dbReference type="EC" id="2.4.2.2"/>
    </reaction>
</comment>
<dbReference type="SUPFAM" id="SSF47648">
    <property type="entry name" value="Nucleoside phosphorylase/phosphoribosyltransferase N-terminal domain"/>
    <property type="match status" value="1"/>
</dbReference>
<dbReference type="OrthoDB" id="9763887at2"/>
<evidence type="ECO:0000256" key="6">
    <source>
        <dbReference type="ARBA" id="ARBA00011889"/>
    </source>
</evidence>
<dbReference type="InterPro" id="IPR000053">
    <property type="entry name" value="Thymidine/pyrmidine_PPase"/>
</dbReference>
<dbReference type="SUPFAM" id="SSF54680">
    <property type="entry name" value="Pyrimidine nucleoside phosphorylase C-terminal domain"/>
    <property type="match status" value="1"/>
</dbReference>
<keyword evidence="14" id="KW-1185">Reference proteome</keyword>
<name>A0A2W7N6W4_9BACI</name>
<dbReference type="Pfam" id="PF02885">
    <property type="entry name" value="Glycos_trans_3N"/>
    <property type="match status" value="1"/>
</dbReference>